<name>A0ABR9K4T3_9ACTN</name>
<dbReference type="Gene3D" id="3.10.180.10">
    <property type="entry name" value="2,3-Dihydroxybiphenyl 1,2-Dioxygenase, domain 1"/>
    <property type="match status" value="1"/>
</dbReference>
<dbReference type="InterPro" id="IPR029068">
    <property type="entry name" value="Glyas_Bleomycin-R_OHBP_Dase"/>
</dbReference>
<feature type="domain" description="VOC" evidence="1">
    <location>
        <begin position="8"/>
        <end position="126"/>
    </location>
</feature>
<dbReference type="InterPro" id="IPR037523">
    <property type="entry name" value="VOC_core"/>
</dbReference>
<dbReference type="EMBL" id="JADBDZ010000001">
    <property type="protein sequence ID" value="MBE1537849.1"/>
    <property type="molecule type" value="Genomic_DNA"/>
</dbReference>
<dbReference type="InterPro" id="IPR004360">
    <property type="entry name" value="Glyas_Fos-R_dOase_dom"/>
</dbReference>
<dbReference type="SUPFAM" id="SSF54593">
    <property type="entry name" value="Glyoxalase/Bleomycin resistance protein/Dihydroxybiphenyl dioxygenase"/>
    <property type="match status" value="1"/>
</dbReference>
<gene>
    <name evidence="2" type="ORF">H4W34_007682</name>
</gene>
<proteinExistence type="predicted"/>
<dbReference type="Pfam" id="PF00903">
    <property type="entry name" value="Glyoxalase"/>
    <property type="match status" value="1"/>
</dbReference>
<accession>A0ABR9K4T3</accession>
<dbReference type="InterPro" id="IPR052164">
    <property type="entry name" value="Anthracycline_SecMetBiosynth"/>
</dbReference>
<evidence type="ECO:0000259" key="1">
    <source>
        <dbReference type="PROSITE" id="PS51819"/>
    </source>
</evidence>
<evidence type="ECO:0000313" key="2">
    <source>
        <dbReference type="EMBL" id="MBE1537849.1"/>
    </source>
</evidence>
<dbReference type="RefSeq" id="WP_192763645.1">
    <property type="nucleotide sequence ID" value="NZ_JADBDZ010000001.1"/>
</dbReference>
<comment type="caution">
    <text evidence="2">The sequence shown here is derived from an EMBL/GenBank/DDBJ whole genome shotgun (WGS) entry which is preliminary data.</text>
</comment>
<dbReference type="PROSITE" id="PS51819">
    <property type="entry name" value="VOC"/>
    <property type="match status" value="1"/>
</dbReference>
<keyword evidence="3" id="KW-1185">Reference proteome</keyword>
<dbReference type="PANTHER" id="PTHR33993">
    <property type="entry name" value="GLYOXALASE-RELATED"/>
    <property type="match status" value="1"/>
</dbReference>
<evidence type="ECO:0000313" key="3">
    <source>
        <dbReference type="Proteomes" id="UP000627838"/>
    </source>
</evidence>
<protein>
    <submittedName>
        <fullName evidence="2">Enzyme related to lactoylglutathione lyase</fullName>
    </submittedName>
</protein>
<organism evidence="2 3">
    <name type="scientific">Actinomadura algeriensis</name>
    <dbReference type="NCBI Taxonomy" id="1679523"/>
    <lineage>
        <taxon>Bacteria</taxon>
        <taxon>Bacillati</taxon>
        <taxon>Actinomycetota</taxon>
        <taxon>Actinomycetes</taxon>
        <taxon>Streptosporangiales</taxon>
        <taxon>Thermomonosporaceae</taxon>
        <taxon>Actinomadura</taxon>
    </lineage>
</organism>
<dbReference type="GO" id="GO:0016829">
    <property type="term" value="F:lyase activity"/>
    <property type="evidence" value="ECO:0007669"/>
    <property type="project" value="UniProtKB-KW"/>
</dbReference>
<reference evidence="2 3" key="1">
    <citation type="submission" date="2020-10" db="EMBL/GenBank/DDBJ databases">
        <title>Sequencing the genomes of 1000 actinobacteria strains.</title>
        <authorList>
            <person name="Klenk H.-P."/>
        </authorList>
    </citation>
    <scope>NUCLEOTIDE SEQUENCE [LARGE SCALE GENOMIC DNA]</scope>
    <source>
        <strain evidence="2 3">DSM 46744</strain>
    </source>
</reference>
<dbReference type="PANTHER" id="PTHR33993:SF14">
    <property type="entry name" value="GB|AAF24581.1"/>
    <property type="match status" value="1"/>
</dbReference>
<keyword evidence="2" id="KW-0456">Lyase</keyword>
<sequence>MTIPAFNTVAWFQVGTGAPDEARRFYGDMFGWRFDADAGSAVPGTDGYDLISYAGADAPSGGLAHEHDASGAHAMFLVLVQDVDEACAHAEKCGGKVAASTMATAKGLRFAYLEDPSGNRFGVFTPPTPS</sequence>
<dbReference type="Proteomes" id="UP000627838">
    <property type="component" value="Unassembled WGS sequence"/>
</dbReference>